<organism evidence="1">
    <name type="scientific">marine sediment metagenome</name>
    <dbReference type="NCBI Taxonomy" id="412755"/>
    <lineage>
        <taxon>unclassified sequences</taxon>
        <taxon>metagenomes</taxon>
        <taxon>ecological metagenomes</taxon>
    </lineage>
</organism>
<proteinExistence type="predicted"/>
<evidence type="ECO:0000313" key="1">
    <source>
        <dbReference type="EMBL" id="GAI09875.1"/>
    </source>
</evidence>
<sequence length="83" mass="9646">MEKRALKPIPAWRAEKGYKKIVVTGDETEVYDIEINGEWIAALTITPSYRRYDIRHPKKNRPIIETPSIGLGIKEGWSLPRKR</sequence>
<dbReference type="EMBL" id="BARV01010247">
    <property type="protein sequence ID" value="GAI09875.1"/>
    <property type="molecule type" value="Genomic_DNA"/>
</dbReference>
<comment type="caution">
    <text evidence="1">The sequence shown here is derived from an EMBL/GenBank/DDBJ whole genome shotgun (WGS) entry which is preliminary data.</text>
</comment>
<name>X1M5B5_9ZZZZ</name>
<dbReference type="AlphaFoldDB" id="X1M5B5"/>
<protein>
    <submittedName>
        <fullName evidence="1">Uncharacterized protein</fullName>
    </submittedName>
</protein>
<gene>
    <name evidence="1" type="ORF">S06H3_19905</name>
</gene>
<accession>X1M5B5</accession>
<reference evidence="1" key="1">
    <citation type="journal article" date="2014" name="Front. Microbiol.">
        <title>High frequency of phylogenetically diverse reductive dehalogenase-homologous genes in deep subseafloor sedimentary metagenomes.</title>
        <authorList>
            <person name="Kawai M."/>
            <person name="Futagami T."/>
            <person name="Toyoda A."/>
            <person name="Takaki Y."/>
            <person name="Nishi S."/>
            <person name="Hori S."/>
            <person name="Arai W."/>
            <person name="Tsubouchi T."/>
            <person name="Morono Y."/>
            <person name="Uchiyama I."/>
            <person name="Ito T."/>
            <person name="Fujiyama A."/>
            <person name="Inagaki F."/>
            <person name="Takami H."/>
        </authorList>
    </citation>
    <scope>NUCLEOTIDE SEQUENCE</scope>
    <source>
        <strain evidence="1">Expedition CK06-06</strain>
    </source>
</reference>